<dbReference type="Gene3D" id="1.25.40.10">
    <property type="entry name" value="Tetratricopeptide repeat domain"/>
    <property type="match status" value="1"/>
</dbReference>
<dbReference type="InterPro" id="IPR001810">
    <property type="entry name" value="F-box_dom"/>
</dbReference>
<dbReference type="EMBL" id="CBTN010000012">
    <property type="protein sequence ID" value="CDH52132.1"/>
    <property type="molecule type" value="Genomic_DNA"/>
</dbReference>
<dbReference type="VEuPathDB" id="FungiDB:LCOR_03649.1"/>
<organism evidence="2 3">
    <name type="scientific">Lichtheimia corymbifera JMRC:FSU:9682</name>
    <dbReference type="NCBI Taxonomy" id="1263082"/>
    <lineage>
        <taxon>Eukaryota</taxon>
        <taxon>Fungi</taxon>
        <taxon>Fungi incertae sedis</taxon>
        <taxon>Mucoromycota</taxon>
        <taxon>Mucoromycotina</taxon>
        <taxon>Mucoromycetes</taxon>
        <taxon>Mucorales</taxon>
        <taxon>Lichtheimiaceae</taxon>
        <taxon>Lichtheimia</taxon>
    </lineage>
</organism>
<dbReference type="Gene3D" id="3.80.10.10">
    <property type="entry name" value="Ribonuclease Inhibitor"/>
    <property type="match status" value="1"/>
</dbReference>
<keyword evidence="3" id="KW-1185">Reference proteome</keyword>
<dbReference type="SUPFAM" id="SSF52047">
    <property type="entry name" value="RNI-like"/>
    <property type="match status" value="1"/>
</dbReference>
<feature type="domain" description="F-box" evidence="1">
    <location>
        <begin position="130"/>
        <end position="170"/>
    </location>
</feature>
<dbReference type="GO" id="GO:0019005">
    <property type="term" value="C:SCF ubiquitin ligase complex"/>
    <property type="evidence" value="ECO:0007669"/>
    <property type="project" value="TreeGrafter"/>
</dbReference>
<dbReference type="InterPro" id="IPR011990">
    <property type="entry name" value="TPR-like_helical_dom_sf"/>
</dbReference>
<gene>
    <name evidence="2" type="ORF">LCOR_03649.1</name>
</gene>
<dbReference type="GO" id="GO:0031146">
    <property type="term" value="P:SCF-dependent proteasomal ubiquitin-dependent protein catabolic process"/>
    <property type="evidence" value="ECO:0007669"/>
    <property type="project" value="TreeGrafter"/>
</dbReference>
<dbReference type="STRING" id="1263082.A0A068RR79"/>
<dbReference type="PANTHER" id="PTHR13318">
    <property type="entry name" value="PARTNER OF PAIRED, ISOFORM B-RELATED"/>
    <property type="match status" value="1"/>
</dbReference>
<name>A0A068RR79_9FUNG</name>
<dbReference type="SUPFAM" id="SSF81383">
    <property type="entry name" value="F-box domain"/>
    <property type="match status" value="1"/>
</dbReference>
<evidence type="ECO:0000313" key="2">
    <source>
        <dbReference type="EMBL" id="CDH52132.1"/>
    </source>
</evidence>
<dbReference type="Gene3D" id="1.20.1280.50">
    <property type="match status" value="1"/>
</dbReference>
<protein>
    <recommendedName>
        <fullName evidence="1">F-box domain-containing protein</fullName>
    </recommendedName>
</protein>
<proteinExistence type="predicted"/>
<dbReference type="Proteomes" id="UP000027586">
    <property type="component" value="Unassembled WGS sequence"/>
</dbReference>
<sequence length="653" mass="74012">MTWDTMFEDALSALKKRDDEQAIQHMTDAIQELKRTHLLAILDARAVVYIRGSKYDLAFDDAKEMMQQAPKEEAGYLRAAKVYEAQSRFVDAMGMYELGLFHINDSERLKERKMMVEKELQLRVDWVSLLPVDVIALIIAQLSIQDCRACTQVSRQWRDKLSSCMYIKCRHVQLDDYGKAAPFLGRHVQSLELKHHQDNTMMNLVNTCSNLKVLVINECFISIEDLLPALESVGHNLQQLALCNHPMHDPFPLNPILRACPQLKAFTYHAPHHTFSRNGSFPELSLQANNANYPDLEYLSWDVDQRIMPLPIVLKHFPRLRSLIVPYRLREHGGQQIELDVISRHCPDLEYLSFSHNLLQDDDPLLPTGPLTRCGGGGKRHLKEFRFGDLEGYDGVDMVNLLRTCQEHIEIVRMGGHARPGNPMGRWEDLALLRCAQLRVLELTIACETDELVRFLQHTPCLEQVILNGMTQLRNSVLGVLQQRSHLKHVAFYECYGFSEAGMCEFFGTIQAKFEHVTLERCGGGMTNRTLEALGSTHGASLKSLRIAYDGHMDQEGLLDLASSLQVIEKLTINHTMMALTDSVMGALGDIPSLAELDITDSVAVTDLGVRSLVDKNKLRYLCLARCMHVGFGTIEYARHVLGRNSVFDGYSI</sequence>
<dbReference type="SMART" id="SM00256">
    <property type="entry name" value="FBOX"/>
    <property type="match status" value="1"/>
</dbReference>
<dbReference type="SUPFAM" id="SSF48452">
    <property type="entry name" value="TPR-like"/>
    <property type="match status" value="1"/>
</dbReference>
<evidence type="ECO:0000259" key="1">
    <source>
        <dbReference type="SMART" id="SM00256"/>
    </source>
</evidence>
<dbReference type="OrthoDB" id="2235165at2759"/>
<accession>A0A068RR79</accession>
<dbReference type="InterPro" id="IPR036047">
    <property type="entry name" value="F-box-like_dom_sf"/>
</dbReference>
<reference evidence="2" key="1">
    <citation type="submission" date="2013-08" db="EMBL/GenBank/DDBJ databases">
        <title>Gene expansion shapes genome architecture in the human pathogen Lichtheimia corymbifera: an evolutionary genomics analysis in the ancient terrestrial Mucorales (Mucoromycotina).</title>
        <authorList>
            <person name="Schwartze V.U."/>
            <person name="Winter S."/>
            <person name="Shelest E."/>
            <person name="Marcet-Houben M."/>
            <person name="Horn F."/>
            <person name="Wehner S."/>
            <person name="Hoffmann K."/>
            <person name="Riege K."/>
            <person name="Sammeth M."/>
            <person name="Nowrousian M."/>
            <person name="Valiante V."/>
            <person name="Linde J."/>
            <person name="Jacobsen I.D."/>
            <person name="Marz M."/>
            <person name="Brakhage A.A."/>
            <person name="Gabaldon T."/>
            <person name="Bocker S."/>
            <person name="Voigt K."/>
        </authorList>
    </citation>
    <scope>NUCLEOTIDE SEQUENCE [LARGE SCALE GENOMIC DNA]</scope>
    <source>
        <strain evidence="2">FSU 9682</strain>
    </source>
</reference>
<dbReference type="Pfam" id="PF00646">
    <property type="entry name" value="F-box"/>
    <property type="match status" value="1"/>
</dbReference>
<evidence type="ECO:0000313" key="3">
    <source>
        <dbReference type="Proteomes" id="UP000027586"/>
    </source>
</evidence>
<dbReference type="AlphaFoldDB" id="A0A068RR79"/>
<dbReference type="InterPro" id="IPR032675">
    <property type="entry name" value="LRR_dom_sf"/>
</dbReference>
<comment type="caution">
    <text evidence="2">The sequence shown here is derived from an EMBL/GenBank/DDBJ whole genome shotgun (WGS) entry which is preliminary data.</text>
</comment>